<dbReference type="RefSeq" id="XP_001020488.2">
    <property type="nucleotide sequence ID" value="XM_001020488.2"/>
</dbReference>
<dbReference type="Proteomes" id="UP000009168">
    <property type="component" value="Unassembled WGS sequence"/>
</dbReference>
<gene>
    <name evidence="2" type="ORF">TTHERM_00217170</name>
</gene>
<dbReference type="AlphaFoldDB" id="I7M2E6"/>
<keyword evidence="3" id="KW-1185">Reference proteome</keyword>
<feature type="compositionally biased region" description="Low complexity" evidence="1">
    <location>
        <begin position="242"/>
        <end position="254"/>
    </location>
</feature>
<organism evidence="2 3">
    <name type="scientific">Tetrahymena thermophila (strain SB210)</name>
    <dbReference type="NCBI Taxonomy" id="312017"/>
    <lineage>
        <taxon>Eukaryota</taxon>
        <taxon>Sar</taxon>
        <taxon>Alveolata</taxon>
        <taxon>Ciliophora</taxon>
        <taxon>Intramacronucleata</taxon>
        <taxon>Oligohymenophorea</taxon>
        <taxon>Hymenostomatida</taxon>
        <taxon>Tetrahymenina</taxon>
        <taxon>Tetrahymenidae</taxon>
        <taxon>Tetrahymena</taxon>
    </lineage>
</organism>
<sequence length="873" mass="102722">MEQQQISSNDIQQIINYLKSNLCDFIFNQLGPDQNSIVNLQSQLIEQRLLNFREGQKQLLNTFIKKYIALTNCYTISRSRFKQILFLNGSSNQNNLGFDLLKFDPQLKQIISKIPNKYGQIDREVLDKIDYYQTEYSKQNLMAFEDDIQQSNQQKFKKNIFKSQQEDDMHQKLNRSSSFIDYRNSNSFQKDFKNYVKSRSKKNSSVFEDQIYQKDKTPSNQQQSQRYTRSYSQINLQRKKQNSSIQQSEESGSQFKHKFSLISGDDQQKSPYLKKHGKQNEDIQNHNIRNNLKQNHLLEVKTPYLNPKNNSQQNDENEIVNQLLSDSSFDLNAQKILTESSSQNHKYFISKKNQENQTNPQMALSKSKSQNLLNDNKQVRLQQDNPNKKIYQKNNLISENDYDSQEDILRSVQISYNNYAKYKGDPQLQKINLQSSPLKERKSLYNEKKSNQLSQKNTENSNLQKQAIKQSQITPIDTSIKHQIIQPQTYRYLAQSRSKEKLTKSNTQNRYIDDDELYTDSSPIYIVNQNYEKRQNLQPYFNEIIMTHSRRQNSTGKNYEIQVKYRVKKDFIDQCQQQNVPIKEALQRRIDYIQKDGSLAVFEKPTDETCIQSFKHTQLNKSLSPKKKQDLENILQNIENYEESKRSSINNNTYNNFNKIDNRSQYNFEKNLTLSPLPDKNLQAQTIQMNDFFTINQCLSNQDLTENKSFSQQSSVTNRSSALNQIDKNCLSEPQIDTNKSSPEPKKKSSHKYFQKHQSRKNQSSSSLNIPTDLNITQSPQQSAFDKSIKKLSIQSKSQLNQYDKQIKIQSQEQLIEELFQKEDFIGLSAQNSERKQHQIPQIQITDNSQNSFRNPIFYKPSEFYIKQLNQLK</sequence>
<feature type="region of interest" description="Disordered" evidence="1">
    <location>
        <begin position="729"/>
        <end position="782"/>
    </location>
</feature>
<feature type="compositionally biased region" description="Low complexity" evidence="1">
    <location>
        <begin position="219"/>
        <end position="233"/>
    </location>
</feature>
<dbReference type="InParanoid" id="I7M2E6"/>
<dbReference type="GeneID" id="7838573"/>
<evidence type="ECO:0000313" key="2">
    <source>
        <dbReference type="EMBL" id="EAS00243.2"/>
    </source>
</evidence>
<feature type="compositionally biased region" description="Basic residues" evidence="1">
    <location>
        <begin position="748"/>
        <end position="760"/>
    </location>
</feature>
<evidence type="ECO:0000313" key="3">
    <source>
        <dbReference type="Proteomes" id="UP000009168"/>
    </source>
</evidence>
<dbReference type="EMBL" id="GG662621">
    <property type="protein sequence ID" value="EAS00243.2"/>
    <property type="molecule type" value="Genomic_DNA"/>
</dbReference>
<reference evidence="3" key="1">
    <citation type="journal article" date="2006" name="PLoS Biol.">
        <title>Macronuclear genome sequence of the ciliate Tetrahymena thermophila, a model eukaryote.</title>
        <authorList>
            <person name="Eisen J.A."/>
            <person name="Coyne R.S."/>
            <person name="Wu M."/>
            <person name="Wu D."/>
            <person name="Thiagarajan M."/>
            <person name="Wortman J.R."/>
            <person name="Badger J.H."/>
            <person name="Ren Q."/>
            <person name="Amedeo P."/>
            <person name="Jones K.M."/>
            <person name="Tallon L.J."/>
            <person name="Delcher A.L."/>
            <person name="Salzberg S.L."/>
            <person name="Silva J.C."/>
            <person name="Haas B.J."/>
            <person name="Majoros W.H."/>
            <person name="Farzad M."/>
            <person name="Carlton J.M."/>
            <person name="Smith R.K. Jr."/>
            <person name="Garg J."/>
            <person name="Pearlman R.E."/>
            <person name="Karrer K.M."/>
            <person name="Sun L."/>
            <person name="Manning G."/>
            <person name="Elde N.C."/>
            <person name="Turkewitz A.P."/>
            <person name="Asai D.J."/>
            <person name="Wilkes D.E."/>
            <person name="Wang Y."/>
            <person name="Cai H."/>
            <person name="Collins K."/>
            <person name="Stewart B.A."/>
            <person name="Lee S.R."/>
            <person name="Wilamowska K."/>
            <person name="Weinberg Z."/>
            <person name="Ruzzo W.L."/>
            <person name="Wloga D."/>
            <person name="Gaertig J."/>
            <person name="Frankel J."/>
            <person name="Tsao C.-C."/>
            <person name="Gorovsky M.A."/>
            <person name="Keeling P.J."/>
            <person name="Waller R.F."/>
            <person name="Patron N.J."/>
            <person name="Cherry J.M."/>
            <person name="Stover N.A."/>
            <person name="Krieger C.J."/>
            <person name="del Toro C."/>
            <person name="Ryder H.F."/>
            <person name="Williamson S.C."/>
            <person name="Barbeau R.A."/>
            <person name="Hamilton E.P."/>
            <person name="Orias E."/>
        </authorList>
    </citation>
    <scope>NUCLEOTIDE SEQUENCE [LARGE SCALE GENOMIC DNA]</scope>
    <source>
        <strain evidence="3">SB210</strain>
    </source>
</reference>
<evidence type="ECO:0000256" key="1">
    <source>
        <dbReference type="SAM" id="MobiDB-lite"/>
    </source>
</evidence>
<proteinExistence type="predicted"/>
<name>I7M2E6_TETTS</name>
<protein>
    <submittedName>
        <fullName evidence="2">Uncharacterized protein</fullName>
    </submittedName>
</protein>
<feature type="compositionally biased region" description="Polar residues" evidence="1">
    <location>
        <begin position="761"/>
        <end position="782"/>
    </location>
</feature>
<accession>I7M2E6</accession>
<dbReference type="KEGG" id="tet:TTHERM_00217170"/>
<feature type="region of interest" description="Disordered" evidence="1">
    <location>
        <begin position="207"/>
        <end position="284"/>
    </location>
</feature>